<dbReference type="Gene3D" id="2.130.10.120">
    <property type="entry name" value="Prolyl oligopeptidase, N-terminal domain"/>
    <property type="match status" value="1"/>
</dbReference>
<dbReference type="SUPFAM" id="SSF53474">
    <property type="entry name" value="alpha/beta-Hydrolases"/>
    <property type="match status" value="1"/>
</dbReference>
<dbReference type="InterPro" id="IPR002470">
    <property type="entry name" value="Peptidase_S9A"/>
</dbReference>
<keyword evidence="4 8" id="KW-0378">Hydrolase</keyword>
<proteinExistence type="predicted"/>
<evidence type="ECO:0000256" key="3">
    <source>
        <dbReference type="ARBA" id="ARBA00022670"/>
    </source>
</evidence>
<evidence type="ECO:0000256" key="5">
    <source>
        <dbReference type="ARBA" id="ARBA00022825"/>
    </source>
</evidence>
<feature type="domain" description="Peptidase S9A N-terminal" evidence="7">
    <location>
        <begin position="28"/>
        <end position="447"/>
    </location>
</feature>
<dbReference type="Proteomes" id="UP000538666">
    <property type="component" value="Unassembled WGS sequence"/>
</dbReference>
<dbReference type="GO" id="GO:0070012">
    <property type="term" value="F:oligopeptidase activity"/>
    <property type="evidence" value="ECO:0007669"/>
    <property type="project" value="TreeGrafter"/>
</dbReference>
<dbReference type="EC" id="3.4.21.26" evidence="2"/>
<dbReference type="GO" id="GO:0005829">
    <property type="term" value="C:cytosol"/>
    <property type="evidence" value="ECO:0007669"/>
    <property type="project" value="TreeGrafter"/>
</dbReference>
<dbReference type="InterPro" id="IPR001375">
    <property type="entry name" value="Peptidase_S9_cat"/>
</dbReference>
<dbReference type="SUPFAM" id="SSF50993">
    <property type="entry name" value="Peptidase/esterase 'gauge' domain"/>
    <property type="match status" value="1"/>
</dbReference>
<evidence type="ECO:0000259" key="6">
    <source>
        <dbReference type="Pfam" id="PF00326"/>
    </source>
</evidence>
<dbReference type="GO" id="GO:0004252">
    <property type="term" value="F:serine-type endopeptidase activity"/>
    <property type="evidence" value="ECO:0007669"/>
    <property type="project" value="UniProtKB-EC"/>
</dbReference>
<evidence type="ECO:0000256" key="1">
    <source>
        <dbReference type="ARBA" id="ARBA00001070"/>
    </source>
</evidence>
<evidence type="ECO:0000256" key="4">
    <source>
        <dbReference type="ARBA" id="ARBA00022801"/>
    </source>
</evidence>
<keyword evidence="9" id="KW-1185">Reference proteome</keyword>
<feature type="domain" description="Peptidase S9 prolyl oligopeptidase catalytic" evidence="6">
    <location>
        <begin position="509"/>
        <end position="722"/>
    </location>
</feature>
<dbReference type="GO" id="GO:0006508">
    <property type="term" value="P:proteolysis"/>
    <property type="evidence" value="ECO:0007669"/>
    <property type="project" value="UniProtKB-KW"/>
</dbReference>
<gene>
    <name evidence="8" type="ORF">HNQ77_005404</name>
</gene>
<reference evidence="8 9" key="1">
    <citation type="submission" date="2020-08" db="EMBL/GenBank/DDBJ databases">
        <title>Genomic Encyclopedia of Type Strains, Phase IV (KMG-IV): sequencing the most valuable type-strain genomes for metagenomic binning, comparative biology and taxonomic classification.</title>
        <authorList>
            <person name="Goeker M."/>
        </authorList>
    </citation>
    <scope>NUCLEOTIDE SEQUENCE [LARGE SCALE GENOMIC DNA]</scope>
    <source>
        <strain evidence="8 9">DSM 103733</strain>
    </source>
</reference>
<evidence type="ECO:0000256" key="2">
    <source>
        <dbReference type="ARBA" id="ARBA00011897"/>
    </source>
</evidence>
<comment type="catalytic activity">
    <reaction evidence="1">
        <text>Hydrolysis of Pro-|-Xaa &gt;&gt; Ala-|-Xaa in oligopeptides.</text>
        <dbReference type="EC" id="3.4.21.26"/>
    </reaction>
</comment>
<dbReference type="PANTHER" id="PTHR42881">
    <property type="entry name" value="PROLYL ENDOPEPTIDASE"/>
    <property type="match status" value="1"/>
</dbReference>
<dbReference type="InterPro" id="IPR051167">
    <property type="entry name" value="Prolyl_oligopep/macrocyclase"/>
</dbReference>
<dbReference type="InterPro" id="IPR023302">
    <property type="entry name" value="Pept_S9A_N"/>
</dbReference>
<dbReference type="Pfam" id="PF00326">
    <property type="entry name" value="Peptidase_S9"/>
    <property type="match status" value="1"/>
</dbReference>
<protein>
    <recommendedName>
        <fullName evidence="2">prolyl oligopeptidase</fullName>
        <ecNumber evidence="2">3.4.21.26</ecNumber>
    </recommendedName>
</protein>
<sequence length="742" mass="79763">MLTSFLPAGIFFFALHATGQTPKSIAPPPVAPVRPVTDTYFGQQVVDPYRYLEDQKSPEVVAFMRGQADYTRAVLDSIPGRKDFSAEMSRYMNAEEAAITDLKVAGPYLFYRKRNRGENQASLYVRLAPGGSERMLLDLPKLSTATSHVSLDDYTPSGDGELVTVELSPGGSEEKTAHIYETATGRELPETLERCLGAVFSADDKSLFYLQLEKLAPNAPPTDKYRRPMVHQHVLGTPVAQDTLVLGRGVSPEIEVPEFSFPIALTVPGSKFAFATVTPGVDPDGSVYVGPPSALTTHTGWQKVADFSDKVTDEALHGNDLYLVSFSDTLNGKILRVDAAHPDLKTAEVVLPASDLVLSGGFIGTNVLHAASDALYIQCLQNGIGRVLRLPYGPNSRATTLPLPATEHADAVATALSVSGAVIDLTSWTTPGDSFRYDSASASLTALHLRVPNPVDPTDLVSEELTIKGLDGTPLPLSIVYKKGLVRDGKAPTTLIGYGAYGDAFTPGFSRRYMAWLERGGVLAIAHVRGGGELGEGWHLAGKKLTKPNTWRDFIASAQYLIDEKYTSTPHLGIWSQSAGGILIGRSITERPDLFAAAIDGVPCSDMLRQETGANGPANIPEYGTVKDPDGFKGLLEMAAYDHVVPGTKYPATLVTAGANDPRVDPWQGAKMASRLQAANAGPNPILFRVNYDAGHGITDTIAQQVSDWTDIFTFFLWNFGNPDFQPTALAQTTTPATHGSK</sequence>
<keyword evidence="5" id="KW-0720">Serine protease</keyword>
<evidence type="ECO:0000313" key="8">
    <source>
        <dbReference type="EMBL" id="MBB6147408.1"/>
    </source>
</evidence>
<comment type="caution">
    <text evidence="8">The sequence shown here is derived from an EMBL/GenBank/DDBJ whole genome shotgun (WGS) entry which is preliminary data.</text>
</comment>
<keyword evidence="3" id="KW-0645">Protease</keyword>
<accession>A0A841KA19</accession>
<dbReference type="PANTHER" id="PTHR42881:SF2">
    <property type="entry name" value="PROLYL ENDOPEPTIDASE"/>
    <property type="match status" value="1"/>
</dbReference>
<dbReference type="EMBL" id="JACHEK010000015">
    <property type="protein sequence ID" value="MBB6147408.1"/>
    <property type="molecule type" value="Genomic_DNA"/>
</dbReference>
<organism evidence="8 9">
    <name type="scientific">Silvibacterium bohemicum</name>
    <dbReference type="NCBI Taxonomy" id="1577686"/>
    <lineage>
        <taxon>Bacteria</taxon>
        <taxon>Pseudomonadati</taxon>
        <taxon>Acidobacteriota</taxon>
        <taxon>Terriglobia</taxon>
        <taxon>Terriglobales</taxon>
        <taxon>Acidobacteriaceae</taxon>
        <taxon>Silvibacterium</taxon>
    </lineage>
</organism>
<dbReference type="AlphaFoldDB" id="A0A841KA19"/>
<dbReference type="InterPro" id="IPR029058">
    <property type="entry name" value="AB_hydrolase_fold"/>
</dbReference>
<evidence type="ECO:0000313" key="9">
    <source>
        <dbReference type="Proteomes" id="UP000538666"/>
    </source>
</evidence>
<dbReference type="PRINTS" id="PR00862">
    <property type="entry name" value="PROLIGOPTASE"/>
</dbReference>
<name>A0A841KA19_9BACT</name>
<dbReference type="Pfam" id="PF02897">
    <property type="entry name" value="Peptidase_S9_N"/>
    <property type="match status" value="1"/>
</dbReference>
<dbReference type="RefSeq" id="WP_184085324.1">
    <property type="nucleotide sequence ID" value="NZ_JACHEK010000015.1"/>
</dbReference>
<dbReference type="Gene3D" id="3.40.50.1820">
    <property type="entry name" value="alpha/beta hydrolase"/>
    <property type="match status" value="1"/>
</dbReference>
<evidence type="ECO:0000259" key="7">
    <source>
        <dbReference type="Pfam" id="PF02897"/>
    </source>
</evidence>